<dbReference type="Pfam" id="PF01182">
    <property type="entry name" value="Glucosamine_iso"/>
    <property type="match status" value="1"/>
</dbReference>
<dbReference type="PANTHER" id="PTHR11054">
    <property type="entry name" value="6-PHOSPHOGLUCONOLACTONASE"/>
    <property type="match status" value="1"/>
</dbReference>
<protein>
    <recommendedName>
        <fullName evidence="1">Glucosamine/galactosamine-6-phosphate isomerase domain-containing protein</fullName>
    </recommendedName>
</protein>
<accession>A0A0D3KST1</accession>
<dbReference type="InterPro" id="IPR037171">
    <property type="entry name" value="NagB/RpiA_transferase-like"/>
</dbReference>
<dbReference type="EnsemblProtists" id="EOD38816">
    <property type="protein sequence ID" value="EOD38816"/>
    <property type="gene ID" value="EMIHUDRAFT_109226"/>
</dbReference>
<dbReference type="GeneID" id="17284087"/>
<evidence type="ECO:0000259" key="1">
    <source>
        <dbReference type="Pfam" id="PF01182"/>
    </source>
</evidence>
<dbReference type="Gene3D" id="3.40.50.1360">
    <property type="match status" value="1"/>
</dbReference>
<name>A0A0D3KST1_EMIH1</name>
<organism evidence="2 3">
    <name type="scientific">Emiliania huxleyi (strain CCMP1516)</name>
    <dbReference type="NCBI Taxonomy" id="280463"/>
    <lineage>
        <taxon>Eukaryota</taxon>
        <taxon>Haptista</taxon>
        <taxon>Haptophyta</taxon>
        <taxon>Prymnesiophyceae</taxon>
        <taxon>Isochrysidales</taxon>
        <taxon>Noelaerhabdaceae</taxon>
        <taxon>Emiliania</taxon>
    </lineage>
</organism>
<dbReference type="PaxDb" id="2903-EOD38816"/>
<keyword evidence="3" id="KW-1185">Reference proteome</keyword>
<reference evidence="3" key="1">
    <citation type="journal article" date="2013" name="Nature">
        <title>Pan genome of the phytoplankton Emiliania underpins its global distribution.</title>
        <authorList>
            <person name="Read B.A."/>
            <person name="Kegel J."/>
            <person name="Klute M.J."/>
            <person name="Kuo A."/>
            <person name="Lefebvre S.C."/>
            <person name="Maumus F."/>
            <person name="Mayer C."/>
            <person name="Miller J."/>
            <person name="Monier A."/>
            <person name="Salamov A."/>
            <person name="Young J."/>
            <person name="Aguilar M."/>
            <person name="Claverie J.M."/>
            <person name="Frickenhaus S."/>
            <person name="Gonzalez K."/>
            <person name="Herman E.K."/>
            <person name="Lin Y.C."/>
            <person name="Napier J."/>
            <person name="Ogata H."/>
            <person name="Sarno A.F."/>
            <person name="Shmutz J."/>
            <person name="Schroeder D."/>
            <person name="de Vargas C."/>
            <person name="Verret F."/>
            <person name="von Dassow P."/>
            <person name="Valentin K."/>
            <person name="Van de Peer Y."/>
            <person name="Wheeler G."/>
            <person name="Dacks J.B."/>
            <person name="Delwiche C.F."/>
            <person name="Dyhrman S.T."/>
            <person name="Glockner G."/>
            <person name="John U."/>
            <person name="Richards T."/>
            <person name="Worden A.Z."/>
            <person name="Zhang X."/>
            <person name="Grigoriev I.V."/>
            <person name="Allen A.E."/>
            <person name="Bidle K."/>
            <person name="Borodovsky M."/>
            <person name="Bowler C."/>
            <person name="Brownlee C."/>
            <person name="Cock J.M."/>
            <person name="Elias M."/>
            <person name="Gladyshev V.N."/>
            <person name="Groth M."/>
            <person name="Guda C."/>
            <person name="Hadaegh A."/>
            <person name="Iglesias-Rodriguez M.D."/>
            <person name="Jenkins J."/>
            <person name="Jones B.M."/>
            <person name="Lawson T."/>
            <person name="Leese F."/>
            <person name="Lindquist E."/>
            <person name="Lobanov A."/>
            <person name="Lomsadze A."/>
            <person name="Malik S.B."/>
            <person name="Marsh M.E."/>
            <person name="Mackinder L."/>
            <person name="Mock T."/>
            <person name="Mueller-Roeber B."/>
            <person name="Pagarete A."/>
            <person name="Parker M."/>
            <person name="Probert I."/>
            <person name="Quesneville H."/>
            <person name="Raines C."/>
            <person name="Rensing S.A."/>
            <person name="Riano-Pachon D.M."/>
            <person name="Richier S."/>
            <person name="Rokitta S."/>
            <person name="Shiraiwa Y."/>
            <person name="Soanes D.M."/>
            <person name="van der Giezen M."/>
            <person name="Wahlund T.M."/>
            <person name="Williams B."/>
            <person name="Wilson W."/>
            <person name="Wolfe G."/>
            <person name="Wurch L.L."/>
        </authorList>
    </citation>
    <scope>NUCLEOTIDE SEQUENCE</scope>
</reference>
<dbReference type="Proteomes" id="UP000013827">
    <property type="component" value="Unassembled WGS sequence"/>
</dbReference>
<dbReference type="InterPro" id="IPR039104">
    <property type="entry name" value="6PGL"/>
</dbReference>
<evidence type="ECO:0000313" key="2">
    <source>
        <dbReference type="EnsemblProtists" id="EOD38816"/>
    </source>
</evidence>
<dbReference type="PANTHER" id="PTHR11054:SF0">
    <property type="entry name" value="6-PHOSPHOGLUCONOLACTONASE"/>
    <property type="match status" value="1"/>
</dbReference>
<dbReference type="SUPFAM" id="SSF100950">
    <property type="entry name" value="NagB/RpiA/CoA transferase-like"/>
    <property type="match status" value="1"/>
</dbReference>
<dbReference type="OMA" id="QAKECFI"/>
<sequence length="256" mass="26121">MMLAYLACVPAFTLPDGRVGHVLRSESAVSDLIRDRVAEVARVAIAEKGCFSLSIGSGTTVEPLASLAGALDWSCVHLFFGNERTEGEAAGKCWAGAEELIATCGVGHVHRVPAGPAADAAEAYSRTLLDSPAVGTCEGTGLPSLDCVLLGSGADGHCASLYPGSAQVVVSPGCDRACLEAEGKGGVTLSIDAISSARTVLLSAAKPEQAAMVRKCLGWSNAERNTGMPAGMVTCAYGAQVEWLLTDASAVELPAL</sequence>
<dbReference type="eggNOG" id="KOG3147">
    <property type="taxonomic scope" value="Eukaryota"/>
</dbReference>
<dbReference type="HOGENOM" id="CLU_053947_0_1_1"/>
<dbReference type="GO" id="GO:0005975">
    <property type="term" value="P:carbohydrate metabolic process"/>
    <property type="evidence" value="ECO:0007669"/>
    <property type="project" value="InterPro"/>
</dbReference>
<dbReference type="RefSeq" id="XP_005791245.1">
    <property type="nucleotide sequence ID" value="XM_005791188.1"/>
</dbReference>
<evidence type="ECO:0000313" key="3">
    <source>
        <dbReference type="Proteomes" id="UP000013827"/>
    </source>
</evidence>
<dbReference type="AlphaFoldDB" id="A0A0D3KST1"/>
<reference evidence="2" key="2">
    <citation type="submission" date="2024-10" db="UniProtKB">
        <authorList>
            <consortium name="EnsemblProtists"/>
        </authorList>
    </citation>
    <scope>IDENTIFICATION</scope>
</reference>
<dbReference type="KEGG" id="ehx:EMIHUDRAFT_109226"/>
<dbReference type="InterPro" id="IPR006148">
    <property type="entry name" value="Glc/Gal-6P_isomerase"/>
</dbReference>
<proteinExistence type="predicted"/>
<dbReference type="STRING" id="2903.R1FSY9"/>
<feature type="domain" description="Glucosamine/galactosamine-6-phosphate isomerase" evidence="1">
    <location>
        <begin position="26"/>
        <end position="235"/>
    </location>
</feature>